<proteinExistence type="predicted"/>
<dbReference type="Proteomes" id="UP000435357">
    <property type="component" value="Unassembled WGS sequence"/>
</dbReference>
<dbReference type="Gene3D" id="3.30.70.1070">
    <property type="entry name" value="Sporulation related repeat"/>
    <property type="match status" value="1"/>
</dbReference>
<evidence type="ECO:0000256" key="1">
    <source>
        <dbReference type="SAM" id="Phobius"/>
    </source>
</evidence>
<keyword evidence="1" id="KW-0812">Transmembrane</keyword>
<evidence type="ECO:0000313" key="3">
    <source>
        <dbReference type="EMBL" id="KAB1063477.1"/>
    </source>
</evidence>
<dbReference type="EMBL" id="WACR01000008">
    <property type="protein sequence ID" value="KAB1063477.1"/>
    <property type="molecule type" value="Genomic_DNA"/>
</dbReference>
<reference evidence="3 4" key="1">
    <citation type="submission" date="2019-09" db="EMBL/GenBank/DDBJ databases">
        <title>Genomes of Cryomorphaceae.</title>
        <authorList>
            <person name="Bowman J.P."/>
        </authorList>
    </citation>
    <scope>NUCLEOTIDE SEQUENCE [LARGE SCALE GENOMIC DNA]</scope>
    <source>
        <strain evidence="3 4">KCTC 52047</strain>
    </source>
</reference>
<dbReference type="RefSeq" id="WP_151168970.1">
    <property type="nucleotide sequence ID" value="NZ_WACR01000008.1"/>
</dbReference>
<keyword evidence="4" id="KW-1185">Reference proteome</keyword>
<dbReference type="InterPro" id="IPR007730">
    <property type="entry name" value="SPOR-like_dom"/>
</dbReference>
<dbReference type="PROSITE" id="PS51724">
    <property type="entry name" value="SPOR"/>
    <property type="match status" value="1"/>
</dbReference>
<dbReference type="GO" id="GO:0042834">
    <property type="term" value="F:peptidoglycan binding"/>
    <property type="evidence" value="ECO:0007669"/>
    <property type="project" value="InterPro"/>
</dbReference>
<evidence type="ECO:0000259" key="2">
    <source>
        <dbReference type="PROSITE" id="PS51724"/>
    </source>
</evidence>
<dbReference type="Pfam" id="PF18175">
    <property type="entry name" value="HU-CCDC81_bac_2"/>
    <property type="match status" value="1"/>
</dbReference>
<comment type="caution">
    <text evidence="3">The sequence shown here is derived from an EMBL/GenBank/DDBJ whole genome shotgun (WGS) entry which is preliminary data.</text>
</comment>
<protein>
    <submittedName>
        <fullName evidence="3">SPOR domain-containing protein</fullName>
    </submittedName>
</protein>
<accession>A0A6N6M8P0</accession>
<gene>
    <name evidence="3" type="ORF">F3059_10445</name>
</gene>
<keyword evidence="1" id="KW-1133">Transmembrane helix</keyword>
<dbReference type="InterPro" id="IPR040495">
    <property type="entry name" value="HU-CCDC81_bac_1"/>
</dbReference>
<dbReference type="SUPFAM" id="SSF110997">
    <property type="entry name" value="Sporulation related repeat"/>
    <property type="match status" value="1"/>
</dbReference>
<evidence type="ECO:0000313" key="4">
    <source>
        <dbReference type="Proteomes" id="UP000435357"/>
    </source>
</evidence>
<name>A0A6N6M8P0_9FLAO</name>
<feature type="transmembrane region" description="Helical" evidence="1">
    <location>
        <begin position="167"/>
        <end position="185"/>
    </location>
</feature>
<dbReference type="OrthoDB" id="653949at2"/>
<dbReference type="InterPro" id="IPR041268">
    <property type="entry name" value="HU-CCDC81_bac_2"/>
</dbReference>
<organism evidence="3 4">
    <name type="scientific">Salibacter halophilus</name>
    <dbReference type="NCBI Taxonomy" id="1803916"/>
    <lineage>
        <taxon>Bacteria</taxon>
        <taxon>Pseudomonadati</taxon>
        <taxon>Bacteroidota</taxon>
        <taxon>Flavobacteriia</taxon>
        <taxon>Flavobacteriales</taxon>
        <taxon>Salibacteraceae</taxon>
        <taxon>Salibacter</taxon>
    </lineage>
</organism>
<dbReference type="Pfam" id="PF18174">
    <property type="entry name" value="HU-CCDC81_bac_1"/>
    <property type="match status" value="1"/>
</dbReference>
<dbReference type="InterPro" id="IPR036680">
    <property type="entry name" value="SPOR-like_sf"/>
</dbReference>
<dbReference type="Pfam" id="PF05036">
    <property type="entry name" value="SPOR"/>
    <property type="match status" value="1"/>
</dbReference>
<sequence>MRPVEEHIYKLLFDHDCVVLPNVGGFYTVQSSAKLKAGNHKIDPPGKFVAFNKDLRHNDGLLINSISSFENIDYDKAKEVVRDFARPLETAIRKREGFALNGLGTVHFNSEGSLQFEADKTVNFDRDAFGLESVIARPVSAERATSSVESRSEPETDTSRSTSWKRVAAAAVLLPILGYGAWFFTATDVLKPNYRFHTSDLNPFTDKICEVYHPRSGSFDLSFEEIRSQKNLKSLTLVEGGRSIPVVDEKPAGSGSDRKTATKSQRGNYHLIVGCFSEKQNAERYMNKLTNLGYDPYIVDVKNGLLRVSAENVSSRSAAEQSLSKVKTEVQSGAWLLTK</sequence>
<dbReference type="AlphaFoldDB" id="A0A6N6M8P0"/>
<keyword evidence="1" id="KW-0472">Membrane</keyword>
<feature type="domain" description="SPOR" evidence="2">
    <location>
        <begin position="263"/>
        <end position="339"/>
    </location>
</feature>